<organism evidence="2 3">
    <name type="scientific">Aspergillus tanneri</name>
    <dbReference type="NCBI Taxonomy" id="1220188"/>
    <lineage>
        <taxon>Eukaryota</taxon>
        <taxon>Fungi</taxon>
        <taxon>Dikarya</taxon>
        <taxon>Ascomycota</taxon>
        <taxon>Pezizomycotina</taxon>
        <taxon>Eurotiomycetes</taxon>
        <taxon>Eurotiomycetidae</taxon>
        <taxon>Eurotiales</taxon>
        <taxon>Aspergillaceae</taxon>
        <taxon>Aspergillus</taxon>
        <taxon>Aspergillus subgen. Circumdati</taxon>
    </lineage>
</organism>
<dbReference type="AlphaFoldDB" id="A0A4S3JTF5"/>
<dbReference type="Pfam" id="PF10021">
    <property type="entry name" value="PARG_cat_microb"/>
    <property type="match status" value="1"/>
</dbReference>
<dbReference type="InterPro" id="IPR012664">
    <property type="entry name" value="CHP02452"/>
</dbReference>
<dbReference type="PANTHER" id="PTHR35596:SF1">
    <property type="entry name" value="MICROBIAL-TYPE PARG CATALYTIC DOMAIN-CONTAINING PROTEIN"/>
    <property type="match status" value="1"/>
</dbReference>
<name>A0A4S3JTF5_9EURO</name>
<feature type="domain" description="Microbial-type PARG catalytic" evidence="1">
    <location>
        <begin position="38"/>
        <end position="153"/>
    </location>
</feature>
<proteinExistence type="predicted"/>
<dbReference type="STRING" id="1220188.A0A4S3JTF5"/>
<dbReference type="Gene3D" id="3.40.220.10">
    <property type="entry name" value="Leucine Aminopeptidase, subunit E, domain 1"/>
    <property type="match status" value="2"/>
</dbReference>
<dbReference type="PANTHER" id="PTHR35596">
    <property type="entry name" value="DUF2263 DOMAIN-CONTAINING PROTEIN"/>
    <property type="match status" value="1"/>
</dbReference>
<sequence>MSAAVNSKSTGRKDALRLIAAETQSLLPGVLALKPQAPANAHYYPHARMPALEPRHNNPRLTTKVEVLSGDTFDVALSLESTPCVSNSTQAVHVCVLNMASEKHAGGGWLNGALAQEEELCYRSSLSSTLKKSYYPIGKRDAIYSPSVVVFRENINNGHRVMDLSKPELLPVVSVISVAAHRKLVLGAFGCGAFGNPNNEVADCWAEVLQEEEFQGRWETLIFAVLDNVPGGGNRTTNFEVFRKRLHGLGI</sequence>
<evidence type="ECO:0000313" key="2">
    <source>
        <dbReference type="EMBL" id="THC98930.1"/>
    </source>
</evidence>
<keyword evidence="3" id="KW-1185">Reference proteome</keyword>
<evidence type="ECO:0000313" key="3">
    <source>
        <dbReference type="Proteomes" id="UP000308092"/>
    </source>
</evidence>
<dbReference type="InterPro" id="IPR019261">
    <property type="entry name" value="PARG_cat_microbial"/>
</dbReference>
<gene>
    <name evidence="2" type="ORF">EYZ11_001567</name>
</gene>
<dbReference type="Proteomes" id="UP000308092">
    <property type="component" value="Unassembled WGS sequence"/>
</dbReference>
<evidence type="ECO:0000259" key="1">
    <source>
        <dbReference type="Pfam" id="PF10021"/>
    </source>
</evidence>
<reference evidence="2 3" key="1">
    <citation type="submission" date="2019-03" db="EMBL/GenBank/DDBJ databases">
        <title>The genome sequence of a newly discovered highly antifungal drug resistant Aspergillus species, Aspergillus tanneri NIH 1004.</title>
        <authorList>
            <person name="Mounaud S."/>
            <person name="Singh I."/>
            <person name="Joardar V."/>
            <person name="Pakala S."/>
            <person name="Pakala S."/>
            <person name="Venepally P."/>
            <person name="Hoover J."/>
            <person name="Nierman W."/>
            <person name="Chung J."/>
            <person name="Losada L."/>
        </authorList>
    </citation>
    <scope>NUCLEOTIDE SEQUENCE [LARGE SCALE GENOMIC DNA]</scope>
    <source>
        <strain evidence="2 3">NIH1004</strain>
    </source>
</reference>
<accession>A0A4S3JTF5</accession>
<dbReference type="NCBIfam" id="TIGR02452">
    <property type="entry name" value="TIGR02452 family protein"/>
    <property type="match status" value="1"/>
</dbReference>
<dbReference type="SUPFAM" id="SSF52949">
    <property type="entry name" value="Macro domain-like"/>
    <property type="match status" value="1"/>
</dbReference>
<dbReference type="EMBL" id="SOSA01000030">
    <property type="protein sequence ID" value="THC98930.1"/>
    <property type="molecule type" value="Genomic_DNA"/>
</dbReference>
<protein>
    <recommendedName>
        <fullName evidence="1">Microbial-type PARG catalytic domain-containing protein</fullName>
    </recommendedName>
</protein>
<dbReference type="InterPro" id="IPR043472">
    <property type="entry name" value="Macro_dom-like"/>
</dbReference>
<comment type="caution">
    <text evidence="2">The sequence shown here is derived from an EMBL/GenBank/DDBJ whole genome shotgun (WGS) entry which is preliminary data.</text>
</comment>
<dbReference type="VEuPathDB" id="FungiDB:EYZ11_001567"/>